<reference evidence="1" key="1">
    <citation type="submission" date="2024-09" db="EMBL/GenBank/DDBJ databases">
        <title>Black Yeasts Isolated from many extreme environments.</title>
        <authorList>
            <person name="Coleine C."/>
            <person name="Stajich J.E."/>
            <person name="Selbmann L."/>
        </authorList>
    </citation>
    <scope>NUCLEOTIDE SEQUENCE</scope>
    <source>
        <strain evidence="1">CCFEE 5737</strain>
    </source>
</reference>
<sequence length="397" mass="44304">MLVYTSRRLLHSNRSQILRAFSTHSNTKPYDAVVIGAGPGGLTAASNLMDQGFSNICMFDPHFTAGRIHEKYREVPSNTKTHMFEKWATGTKTFSQIIEAAPKPNAYTTMLSFDQDEGCMLGDAVDVAQLLSDGIRKVPGVDSVTARVRKLRRERDVWDLPEHGITSRKVVLTPGSHPKRFDLVDKYPHVKELDLDITLKPSALRETVPAGSKVGVIGASHSAVLALKNLYELGNVSIVNFHRSPLLYAEYKDGWILYDNTGLKGVAADWAREILASENPNPRLRRINLKTDGRTDKEIYDRELEDYTHLVSAIGYEMNALPTIEVDGQEVLADFDPLTGRFKEKESQRPLPGLYGAGIAYPERVTDRAGNVESAVGWFKFMRFCKRVAPEWAAEAP</sequence>
<organism evidence="1 2">
    <name type="scientific">Coniosporium uncinatum</name>
    <dbReference type="NCBI Taxonomy" id="93489"/>
    <lineage>
        <taxon>Eukaryota</taxon>
        <taxon>Fungi</taxon>
        <taxon>Dikarya</taxon>
        <taxon>Ascomycota</taxon>
        <taxon>Pezizomycotina</taxon>
        <taxon>Dothideomycetes</taxon>
        <taxon>Dothideomycetes incertae sedis</taxon>
        <taxon>Coniosporium</taxon>
    </lineage>
</organism>
<name>A0ACC3D6H0_9PEZI</name>
<accession>A0ACC3D6H0</accession>
<dbReference type="Proteomes" id="UP001186974">
    <property type="component" value="Unassembled WGS sequence"/>
</dbReference>
<proteinExistence type="predicted"/>
<evidence type="ECO:0000313" key="2">
    <source>
        <dbReference type="Proteomes" id="UP001186974"/>
    </source>
</evidence>
<evidence type="ECO:0000313" key="1">
    <source>
        <dbReference type="EMBL" id="KAK3062635.1"/>
    </source>
</evidence>
<dbReference type="EMBL" id="JAWDJW010007193">
    <property type="protein sequence ID" value="KAK3062635.1"/>
    <property type="molecule type" value="Genomic_DNA"/>
</dbReference>
<keyword evidence="2" id="KW-1185">Reference proteome</keyword>
<gene>
    <name evidence="1" type="ORF">LTS18_003649</name>
</gene>
<protein>
    <submittedName>
        <fullName evidence="1">Uncharacterized protein</fullName>
    </submittedName>
</protein>
<comment type="caution">
    <text evidence="1">The sequence shown here is derived from an EMBL/GenBank/DDBJ whole genome shotgun (WGS) entry which is preliminary data.</text>
</comment>